<reference evidence="2" key="1">
    <citation type="submission" date="2023-03" db="EMBL/GenBank/DDBJ databases">
        <title>Massive genome expansion in bonnet fungi (Mycena s.s.) driven by repeated elements and novel gene families across ecological guilds.</title>
        <authorList>
            <consortium name="Lawrence Berkeley National Laboratory"/>
            <person name="Harder C.B."/>
            <person name="Miyauchi S."/>
            <person name="Viragh M."/>
            <person name="Kuo A."/>
            <person name="Thoen E."/>
            <person name="Andreopoulos B."/>
            <person name="Lu D."/>
            <person name="Skrede I."/>
            <person name="Drula E."/>
            <person name="Henrissat B."/>
            <person name="Morin E."/>
            <person name="Kohler A."/>
            <person name="Barry K."/>
            <person name="LaButti K."/>
            <person name="Morin E."/>
            <person name="Salamov A."/>
            <person name="Lipzen A."/>
            <person name="Mereny Z."/>
            <person name="Hegedus B."/>
            <person name="Baldrian P."/>
            <person name="Stursova M."/>
            <person name="Weitz H."/>
            <person name="Taylor A."/>
            <person name="Grigoriev I.V."/>
            <person name="Nagy L.G."/>
            <person name="Martin F."/>
            <person name="Kauserud H."/>
        </authorList>
    </citation>
    <scope>NUCLEOTIDE SEQUENCE</scope>
    <source>
        <strain evidence="2">CBHHK002</strain>
    </source>
</reference>
<comment type="caution">
    <text evidence="2">The sequence shown here is derived from an EMBL/GenBank/DDBJ whole genome shotgun (WGS) entry which is preliminary data.</text>
</comment>
<dbReference type="InterPro" id="IPR027417">
    <property type="entry name" value="P-loop_NTPase"/>
</dbReference>
<dbReference type="InterPro" id="IPR002182">
    <property type="entry name" value="NB-ARC"/>
</dbReference>
<dbReference type="Pfam" id="PF00931">
    <property type="entry name" value="NB-ARC"/>
    <property type="match status" value="1"/>
</dbReference>
<dbReference type="Proteomes" id="UP001218218">
    <property type="component" value="Unassembled WGS sequence"/>
</dbReference>
<evidence type="ECO:0000259" key="1">
    <source>
        <dbReference type="Pfam" id="PF00931"/>
    </source>
</evidence>
<evidence type="ECO:0000313" key="3">
    <source>
        <dbReference type="Proteomes" id="UP001218218"/>
    </source>
</evidence>
<protein>
    <submittedName>
        <fullName evidence="2">P-loop containing nucleoside triphosphate hydrolase protein</fullName>
    </submittedName>
</protein>
<dbReference type="Gene3D" id="3.40.50.300">
    <property type="entry name" value="P-loop containing nucleotide triphosphate hydrolases"/>
    <property type="match status" value="1"/>
</dbReference>
<sequence length="330" mass="36190">PALPQIFRGRESELEQALNTLQLDSPRLAILGMGGIGKTTLATAALNHPNVISRFPSRYFVSCHSVATVTDLFSIVASHVGLAKGTNSATEIIKHLKYSPATLLVLDNLETVWESVGMKGEAEDFLSSLTDVQHLALVITMRGAERPQKVAWSHPFLPPLKPLSPSAAVEMFLDIADPDYDEQHIHQILELTGNLPLAISLMASVVACEGYERTLERWQTERTRLLSNGHDKQSSLDTSIMTSISGARMTPGALQLLALLCMLPDGLSEAELIQSKLPIPKIHACKTTLLRTSLAYKNNLQHLTVLVPIREYILIAHPVSAEIKIAFFNH</sequence>
<feature type="non-terminal residue" evidence="2">
    <location>
        <position position="330"/>
    </location>
</feature>
<dbReference type="GO" id="GO:0043531">
    <property type="term" value="F:ADP binding"/>
    <property type="evidence" value="ECO:0007669"/>
    <property type="project" value="InterPro"/>
</dbReference>
<organism evidence="2 3">
    <name type="scientific">Mycena albidolilacea</name>
    <dbReference type="NCBI Taxonomy" id="1033008"/>
    <lineage>
        <taxon>Eukaryota</taxon>
        <taxon>Fungi</taxon>
        <taxon>Dikarya</taxon>
        <taxon>Basidiomycota</taxon>
        <taxon>Agaricomycotina</taxon>
        <taxon>Agaricomycetes</taxon>
        <taxon>Agaricomycetidae</taxon>
        <taxon>Agaricales</taxon>
        <taxon>Marasmiineae</taxon>
        <taxon>Mycenaceae</taxon>
        <taxon>Mycena</taxon>
    </lineage>
</organism>
<keyword evidence="2" id="KW-0378">Hydrolase</keyword>
<dbReference type="AlphaFoldDB" id="A0AAD6YWC6"/>
<accession>A0AAD6YWC6</accession>
<feature type="non-terminal residue" evidence="2">
    <location>
        <position position="1"/>
    </location>
</feature>
<gene>
    <name evidence="2" type="ORF">DFH08DRAFT_635360</name>
</gene>
<name>A0AAD6YWC6_9AGAR</name>
<proteinExistence type="predicted"/>
<keyword evidence="3" id="KW-1185">Reference proteome</keyword>
<feature type="domain" description="NB-ARC" evidence="1">
    <location>
        <begin position="11"/>
        <end position="118"/>
    </location>
</feature>
<dbReference type="SUPFAM" id="SSF52540">
    <property type="entry name" value="P-loop containing nucleoside triphosphate hydrolases"/>
    <property type="match status" value="1"/>
</dbReference>
<dbReference type="PANTHER" id="PTHR47691:SF3">
    <property type="entry name" value="HTH-TYPE TRANSCRIPTIONAL REGULATOR RV0890C-RELATED"/>
    <property type="match status" value="1"/>
</dbReference>
<dbReference type="PRINTS" id="PR00364">
    <property type="entry name" value="DISEASERSIST"/>
</dbReference>
<evidence type="ECO:0000313" key="2">
    <source>
        <dbReference type="EMBL" id="KAJ7300543.1"/>
    </source>
</evidence>
<dbReference type="GO" id="GO:0016787">
    <property type="term" value="F:hydrolase activity"/>
    <property type="evidence" value="ECO:0007669"/>
    <property type="project" value="UniProtKB-KW"/>
</dbReference>
<dbReference type="PANTHER" id="PTHR47691">
    <property type="entry name" value="REGULATOR-RELATED"/>
    <property type="match status" value="1"/>
</dbReference>
<dbReference type="EMBL" id="JARIHO010000162">
    <property type="protein sequence ID" value="KAJ7300543.1"/>
    <property type="molecule type" value="Genomic_DNA"/>
</dbReference>